<dbReference type="AlphaFoldDB" id="A0A7K4SX96"/>
<dbReference type="PANTHER" id="PTHR23234:SF8">
    <property type="entry name" value="C2H2-TYPE DOMAIN-CONTAINING PROTEIN"/>
    <property type="match status" value="1"/>
</dbReference>
<evidence type="ECO:0000256" key="4">
    <source>
        <dbReference type="ARBA" id="ARBA00022771"/>
    </source>
</evidence>
<evidence type="ECO:0000256" key="1">
    <source>
        <dbReference type="ARBA" id="ARBA00004123"/>
    </source>
</evidence>
<dbReference type="FunFam" id="3.30.160.60:FF:000690">
    <property type="entry name" value="Zinc finger protein 354C"/>
    <property type="match status" value="1"/>
</dbReference>
<evidence type="ECO:0000256" key="2">
    <source>
        <dbReference type="ARBA" id="ARBA00022723"/>
    </source>
</evidence>
<protein>
    <submittedName>
        <fullName evidence="9">ZN285 protein</fullName>
    </submittedName>
</protein>
<dbReference type="InterPro" id="IPR050758">
    <property type="entry name" value="Znf_C2H2-type"/>
</dbReference>
<comment type="subcellular location">
    <subcellularLocation>
        <location evidence="1">Nucleus</location>
    </subcellularLocation>
</comment>
<dbReference type="GO" id="GO:0005634">
    <property type="term" value="C:nucleus"/>
    <property type="evidence" value="ECO:0007669"/>
    <property type="project" value="UniProtKB-SubCell"/>
</dbReference>
<comment type="caution">
    <text evidence="9">The sequence shown here is derived from an EMBL/GenBank/DDBJ whole genome shotgun (WGS) entry which is preliminary data.</text>
</comment>
<organism evidence="9 10">
    <name type="scientific">Burhinus bistriatus</name>
    <dbReference type="NCBI Taxonomy" id="240201"/>
    <lineage>
        <taxon>Eukaryota</taxon>
        <taxon>Metazoa</taxon>
        <taxon>Chordata</taxon>
        <taxon>Craniata</taxon>
        <taxon>Vertebrata</taxon>
        <taxon>Euteleostomi</taxon>
        <taxon>Archelosauria</taxon>
        <taxon>Archosauria</taxon>
        <taxon>Dinosauria</taxon>
        <taxon>Saurischia</taxon>
        <taxon>Theropoda</taxon>
        <taxon>Coelurosauria</taxon>
        <taxon>Aves</taxon>
        <taxon>Neognathae</taxon>
        <taxon>Neoaves</taxon>
        <taxon>Charadriiformes</taxon>
        <taxon>Burhinidae</taxon>
        <taxon>Burhinus</taxon>
    </lineage>
</organism>
<reference evidence="9 10" key="1">
    <citation type="submission" date="2019-09" db="EMBL/GenBank/DDBJ databases">
        <title>Bird 10,000 Genomes (B10K) Project - Family phase.</title>
        <authorList>
            <person name="Zhang G."/>
        </authorList>
    </citation>
    <scope>NUCLEOTIDE SEQUENCE [LARGE SCALE GENOMIC DNA]</scope>
    <source>
        <strain evidence="9">B10K-DU-001-64</strain>
        <tissue evidence="9">Muscle</tissue>
    </source>
</reference>
<gene>
    <name evidence="9" type="primary">Znf285</name>
    <name evidence="9" type="ORF">BURBIS_R13010</name>
</gene>
<dbReference type="EMBL" id="VYXH01005146">
    <property type="protein sequence ID" value="NWQ90328.1"/>
    <property type="molecule type" value="Genomic_DNA"/>
</dbReference>
<keyword evidence="6" id="KW-0539">Nucleus</keyword>
<keyword evidence="4 7" id="KW-0863">Zinc-finger</keyword>
<dbReference type="PROSITE" id="PS00028">
    <property type="entry name" value="ZINC_FINGER_C2H2_1"/>
    <property type="match status" value="1"/>
</dbReference>
<dbReference type="PROSITE" id="PS50157">
    <property type="entry name" value="ZINC_FINGER_C2H2_2"/>
    <property type="match status" value="1"/>
</dbReference>
<evidence type="ECO:0000259" key="8">
    <source>
        <dbReference type="PROSITE" id="PS50157"/>
    </source>
</evidence>
<evidence type="ECO:0000313" key="9">
    <source>
        <dbReference type="EMBL" id="NWQ90328.1"/>
    </source>
</evidence>
<proteinExistence type="predicted"/>
<dbReference type="Gene3D" id="3.30.160.60">
    <property type="entry name" value="Classic Zinc Finger"/>
    <property type="match status" value="2"/>
</dbReference>
<evidence type="ECO:0000256" key="7">
    <source>
        <dbReference type="PROSITE-ProRule" id="PRU00042"/>
    </source>
</evidence>
<accession>A0A7K4SX96</accession>
<dbReference type="Proteomes" id="UP000574691">
    <property type="component" value="Unassembled WGS sequence"/>
</dbReference>
<feature type="non-terminal residue" evidence="9">
    <location>
        <position position="1"/>
    </location>
</feature>
<dbReference type="InterPro" id="IPR036236">
    <property type="entry name" value="Znf_C2H2_sf"/>
</dbReference>
<evidence type="ECO:0000256" key="6">
    <source>
        <dbReference type="ARBA" id="ARBA00023242"/>
    </source>
</evidence>
<dbReference type="GO" id="GO:0008270">
    <property type="term" value="F:zinc ion binding"/>
    <property type="evidence" value="ECO:0007669"/>
    <property type="project" value="UniProtKB-KW"/>
</dbReference>
<evidence type="ECO:0000256" key="3">
    <source>
        <dbReference type="ARBA" id="ARBA00022737"/>
    </source>
</evidence>
<evidence type="ECO:0000256" key="5">
    <source>
        <dbReference type="ARBA" id="ARBA00022833"/>
    </source>
</evidence>
<dbReference type="InterPro" id="IPR013087">
    <property type="entry name" value="Znf_C2H2_type"/>
</dbReference>
<keyword evidence="5" id="KW-0862">Zinc</keyword>
<keyword evidence="3" id="KW-0677">Repeat</keyword>
<sequence length="56" mass="6368">SFPCGSSLVTHWWFHTGEKPYRCPQCGKGFGCLLHLHWHQRTHTGEKPVTCLSCGK</sequence>
<keyword evidence="2" id="KW-0479">Metal-binding</keyword>
<feature type="non-terminal residue" evidence="9">
    <location>
        <position position="56"/>
    </location>
</feature>
<name>A0A7K4SX96_9CHAR</name>
<feature type="domain" description="C2H2-type" evidence="8">
    <location>
        <begin position="21"/>
        <end position="48"/>
    </location>
</feature>
<evidence type="ECO:0000313" key="10">
    <source>
        <dbReference type="Proteomes" id="UP000574691"/>
    </source>
</evidence>
<dbReference type="PANTHER" id="PTHR23234">
    <property type="entry name" value="ZNF44 PROTEIN"/>
    <property type="match status" value="1"/>
</dbReference>
<keyword evidence="10" id="KW-1185">Reference proteome</keyword>
<dbReference type="SUPFAM" id="SSF57667">
    <property type="entry name" value="beta-beta-alpha zinc fingers"/>
    <property type="match status" value="1"/>
</dbReference>